<dbReference type="Pfam" id="PF02582">
    <property type="entry name" value="DUF155"/>
    <property type="match status" value="1"/>
</dbReference>
<dbReference type="InParanoid" id="Q753P7"/>
<reference evidence="5 6" key="1">
    <citation type="journal article" date="2004" name="Science">
        <title>The Ashbya gossypii genome as a tool for mapping the ancient Saccharomyces cerevisiae genome.</title>
        <authorList>
            <person name="Dietrich F.S."/>
            <person name="Voegeli S."/>
            <person name="Brachat S."/>
            <person name="Lerch A."/>
            <person name="Gates K."/>
            <person name="Steiner S."/>
            <person name="Mohr C."/>
            <person name="Pohlmann R."/>
            <person name="Luedi P."/>
            <person name="Choi S."/>
            <person name="Wing R.A."/>
            <person name="Flavier A."/>
            <person name="Gaffney T.D."/>
            <person name="Philippsen P."/>
        </authorList>
    </citation>
    <scope>NUCLEOTIDE SEQUENCE [LARGE SCALE GENOMIC DNA]</scope>
    <source>
        <strain evidence="6">ATCC 10895 / CBS 109.51 / FGSC 9923 / NRRL Y-1056</strain>
    </source>
</reference>
<accession>Q753P7</accession>
<dbReference type="OrthoDB" id="18302at2759"/>
<sequence length="587" mass="67191">MAGDDMVQVGNNRTVPRNMMSRRSPSILVTDARSTKKRSSAPFAGNANTRRDKTGGSMPTVIENRAGRRMGPMGGREFMPKAGSGRTRQGKFSEVSMDNILSEMSDVPSGRRQERLSSSSFEYERRPAHYNKTIRPLPSRTSKTSEKFVLIPDENVKRFAQGFHKRSASRVFSELSYGEHNTAGLPSITAYNVAEGFNLNLASQFLKETHNVSIRRYDECLYVPYCLPLLPGKDGFRIRSNVSKKMVGGKTLIDRLIDTSEQRDHHYEYYSGVETVEDMHNNFEINENGNGRDPDGLRNADHLAPLSSNMQSFDPSEPQFFAEELSEIGLHPIQDSSSEQHEREKVLDAQQHAEIFIFNYGVIVFWNFTELEEKNILGDIAFSGMKNMVTRPLDEQDIEIEQFHFEYDMDTERPRIFNDIITLRSGDHIIKLTLSHAIAQSTKLSRFEKRITPILGTVSKLPKRLALYGTLGLKREQLLKKSGKLFKLRVDVNLSSSVLDTPEFFWSFEPSLHPLYTAMREYLEIDPRVQVLNDRCKVFLEFFDICVNSIAEKDMARITWWLVIVIFISVLVSTAEILVRYFIIKRH</sequence>
<name>Q753P7_EREGS</name>
<dbReference type="PANTHER" id="PTHR16255:SF4">
    <property type="entry name" value="SPORULATION PROTEIN RMD8"/>
    <property type="match status" value="1"/>
</dbReference>
<comment type="similarity">
    <text evidence="1">Belongs to the RMD1/sif2 family.</text>
</comment>
<dbReference type="KEGG" id="ago:AGOS_AFR265C"/>
<feature type="transmembrane region" description="Helical" evidence="3">
    <location>
        <begin position="558"/>
        <end position="583"/>
    </location>
</feature>
<dbReference type="EMBL" id="AE016819">
    <property type="protein sequence ID" value="AAS53636.2"/>
    <property type="molecule type" value="Genomic_DNA"/>
</dbReference>
<feature type="domain" description="DUF155" evidence="4">
    <location>
        <begin position="355"/>
        <end position="533"/>
    </location>
</feature>
<feature type="region of interest" description="Disordered" evidence="2">
    <location>
        <begin position="29"/>
        <end position="90"/>
    </location>
</feature>
<dbReference type="RefSeq" id="NP_985812.2">
    <property type="nucleotide sequence ID" value="NM_211167.2"/>
</dbReference>
<evidence type="ECO:0000256" key="1">
    <source>
        <dbReference type="ARBA" id="ARBA00008306"/>
    </source>
</evidence>
<reference evidence="6" key="2">
    <citation type="journal article" date="2013" name="G3 (Bethesda)">
        <title>Genomes of Ashbya fungi isolated from insects reveal four mating-type loci, numerous translocations, lack of transposons, and distinct gene duplications.</title>
        <authorList>
            <person name="Dietrich F.S."/>
            <person name="Voegeli S."/>
            <person name="Kuo S."/>
            <person name="Philippsen P."/>
        </authorList>
    </citation>
    <scope>GENOME REANNOTATION</scope>
    <source>
        <strain evidence="6">ATCC 10895 / CBS 109.51 / FGSC 9923 / NRRL Y-1056</strain>
    </source>
</reference>
<evidence type="ECO:0000313" key="5">
    <source>
        <dbReference type="EMBL" id="AAS53636.2"/>
    </source>
</evidence>
<dbReference type="InterPro" id="IPR003734">
    <property type="entry name" value="DUF155"/>
</dbReference>
<dbReference type="GeneID" id="4622075"/>
<dbReference type="GO" id="GO:0005739">
    <property type="term" value="C:mitochondrion"/>
    <property type="evidence" value="ECO:0007669"/>
    <property type="project" value="UniProtKB-ARBA"/>
</dbReference>
<keyword evidence="3" id="KW-0812">Transmembrane</keyword>
<dbReference type="PANTHER" id="PTHR16255">
    <property type="entry name" value="REQUIRED FOR MEIOTIC NUCLEAR DIVISION PROTEIN 1 HOMOLOG"/>
    <property type="match status" value="1"/>
</dbReference>
<protein>
    <submittedName>
        <fullName evidence="5">AFR265Cp</fullName>
    </submittedName>
</protein>
<evidence type="ECO:0000256" key="2">
    <source>
        <dbReference type="SAM" id="MobiDB-lite"/>
    </source>
</evidence>
<dbReference type="eggNOG" id="KOG2861">
    <property type="taxonomic scope" value="Eukaryota"/>
</dbReference>
<keyword evidence="3" id="KW-0472">Membrane</keyword>
<keyword evidence="3" id="KW-1133">Transmembrane helix</keyword>
<proteinExistence type="inferred from homology"/>
<dbReference type="FunCoup" id="Q753P7">
    <property type="interactions" value="189"/>
</dbReference>
<keyword evidence="6" id="KW-1185">Reference proteome</keyword>
<dbReference type="AlphaFoldDB" id="Q753P7"/>
<dbReference type="HOGENOM" id="CLU_011220_3_0_1"/>
<evidence type="ECO:0000256" key="3">
    <source>
        <dbReference type="SAM" id="Phobius"/>
    </source>
</evidence>
<organism evidence="5 6">
    <name type="scientific">Eremothecium gossypii (strain ATCC 10895 / CBS 109.51 / FGSC 9923 / NRRL Y-1056)</name>
    <name type="common">Yeast</name>
    <name type="synonym">Ashbya gossypii</name>
    <dbReference type="NCBI Taxonomy" id="284811"/>
    <lineage>
        <taxon>Eukaryota</taxon>
        <taxon>Fungi</taxon>
        <taxon>Dikarya</taxon>
        <taxon>Ascomycota</taxon>
        <taxon>Saccharomycotina</taxon>
        <taxon>Saccharomycetes</taxon>
        <taxon>Saccharomycetales</taxon>
        <taxon>Saccharomycetaceae</taxon>
        <taxon>Eremothecium</taxon>
    </lineage>
</organism>
<dbReference type="InterPro" id="IPR051624">
    <property type="entry name" value="RMD1/Sad1-interacting"/>
</dbReference>
<gene>
    <name evidence="5" type="ORF">AGOS_AFR265C</name>
</gene>
<dbReference type="OMA" id="FHFEYDM"/>
<evidence type="ECO:0000259" key="4">
    <source>
        <dbReference type="Pfam" id="PF02582"/>
    </source>
</evidence>
<dbReference type="Proteomes" id="UP000000591">
    <property type="component" value="Chromosome VI"/>
</dbReference>
<evidence type="ECO:0000313" key="6">
    <source>
        <dbReference type="Proteomes" id="UP000000591"/>
    </source>
</evidence>